<dbReference type="OrthoDB" id="5296884at2"/>
<name>A0A4R6QLM0_9BURK</name>
<dbReference type="SMART" id="SM00855">
    <property type="entry name" value="PGAM"/>
    <property type="match status" value="1"/>
</dbReference>
<evidence type="ECO:0000313" key="1">
    <source>
        <dbReference type="EMBL" id="TDP71183.1"/>
    </source>
</evidence>
<dbReference type="Proteomes" id="UP000295361">
    <property type="component" value="Unassembled WGS sequence"/>
</dbReference>
<dbReference type="InParanoid" id="A0A4R6QLM0"/>
<dbReference type="RefSeq" id="WP_133700978.1">
    <property type="nucleotide sequence ID" value="NZ_SNXS01000003.1"/>
</dbReference>
<dbReference type="Pfam" id="PF00300">
    <property type="entry name" value="His_Phos_1"/>
    <property type="match status" value="1"/>
</dbReference>
<comment type="caution">
    <text evidence="1">The sequence shown here is derived from an EMBL/GenBank/DDBJ whole genome shotgun (WGS) entry which is preliminary data.</text>
</comment>
<dbReference type="InterPro" id="IPR013078">
    <property type="entry name" value="His_Pase_superF_clade-1"/>
</dbReference>
<dbReference type="SUPFAM" id="SSF53254">
    <property type="entry name" value="Phosphoglycerate mutase-like"/>
    <property type="match status" value="1"/>
</dbReference>
<dbReference type="AlphaFoldDB" id="A0A4R6QLM0"/>
<accession>A0A4R6QLM0</accession>
<protein>
    <submittedName>
        <fullName evidence="1">Alpha-ribazole phosphatase</fullName>
    </submittedName>
</protein>
<dbReference type="InterPro" id="IPR029033">
    <property type="entry name" value="His_PPase_superfam"/>
</dbReference>
<reference evidence="1 2" key="1">
    <citation type="submission" date="2019-03" db="EMBL/GenBank/DDBJ databases">
        <title>Genomic Encyclopedia of Type Strains, Phase IV (KMG-IV): sequencing the most valuable type-strain genomes for metagenomic binning, comparative biology and taxonomic classification.</title>
        <authorList>
            <person name="Goeker M."/>
        </authorList>
    </citation>
    <scope>NUCLEOTIDE SEQUENCE [LARGE SCALE GENOMIC DNA]</scope>
    <source>
        <strain evidence="1 2">DSM 16998</strain>
    </source>
</reference>
<dbReference type="Gene3D" id="3.40.50.1240">
    <property type="entry name" value="Phosphoglycerate mutase-like"/>
    <property type="match status" value="1"/>
</dbReference>
<gene>
    <name evidence="1" type="ORF">DES47_103161</name>
</gene>
<sequence length="179" mass="20410">MAEAILAWRHPRPECATGRCIGAGTDLPVHRRRAKRLARRIQQQARRERLPHCVHTSPLRRCADVGRWLRRWGWRHVLDAALLELDFGAWDGLPWSDIAKAEVDAWVADFAAHRPGGGESLQQLLQRAADWLPQRSTGVIVVTHGGWMLARRWGINRPVPVAAEWPKPPAYGERWRLPA</sequence>
<evidence type="ECO:0000313" key="2">
    <source>
        <dbReference type="Proteomes" id="UP000295361"/>
    </source>
</evidence>
<proteinExistence type="predicted"/>
<keyword evidence="2" id="KW-1185">Reference proteome</keyword>
<dbReference type="EMBL" id="SNXS01000003">
    <property type="protein sequence ID" value="TDP71183.1"/>
    <property type="molecule type" value="Genomic_DNA"/>
</dbReference>
<organism evidence="1 2">
    <name type="scientific">Roseateles toxinivorans</name>
    <dbReference type="NCBI Taxonomy" id="270368"/>
    <lineage>
        <taxon>Bacteria</taxon>
        <taxon>Pseudomonadati</taxon>
        <taxon>Pseudomonadota</taxon>
        <taxon>Betaproteobacteria</taxon>
        <taxon>Burkholderiales</taxon>
        <taxon>Sphaerotilaceae</taxon>
        <taxon>Roseateles</taxon>
    </lineage>
</organism>